<organism evidence="2 3">
    <name type="scientific">Paracoccus stylophorae</name>
    <dbReference type="NCBI Taxonomy" id="659350"/>
    <lineage>
        <taxon>Bacteria</taxon>
        <taxon>Pseudomonadati</taxon>
        <taxon>Pseudomonadota</taxon>
        <taxon>Alphaproteobacteria</taxon>
        <taxon>Rhodobacterales</taxon>
        <taxon>Paracoccaceae</taxon>
        <taxon>Paracoccus</taxon>
    </lineage>
</organism>
<dbReference type="InterPro" id="IPR007410">
    <property type="entry name" value="LpqE-like"/>
</dbReference>
<dbReference type="PROSITE" id="PS51257">
    <property type="entry name" value="PROKAR_LIPOPROTEIN"/>
    <property type="match status" value="1"/>
</dbReference>
<accession>A0ABY7SSI1</accession>
<dbReference type="InterPro" id="IPR036182">
    <property type="entry name" value="PCuAC_sf"/>
</dbReference>
<gene>
    <name evidence="2" type="ORF">JHW45_12195</name>
</gene>
<feature type="chain" id="PRO_5045701387" evidence="1">
    <location>
        <begin position="19"/>
        <end position="153"/>
    </location>
</feature>
<dbReference type="Pfam" id="PF04314">
    <property type="entry name" value="PCuAC"/>
    <property type="match status" value="1"/>
</dbReference>
<dbReference type="PANTHER" id="PTHR36302">
    <property type="entry name" value="BLR7088 PROTEIN"/>
    <property type="match status" value="1"/>
</dbReference>
<dbReference type="Proteomes" id="UP001218412">
    <property type="component" value="Chromosome"/>
</dbReference>
<dbReference type="SUPFAM" id="SSF110087">
    <property type="entry name" value="DR1885-like metal-binding protein"/>
    <property type="match status" value="1"/>
</dbReference>
<feature type="signal peptide" evidence="1">
    <location>
        <begin position="1"/>
        <end position="18"/>
    </location>
</feature>
<protein>
    <submittedName>
        <fullName evidence="2">Copper chaperone PCu(A)C</fullName>
    </submittedName>
</protein>
<keyword evidence="3" id="KW-1185">Reference proteome</keyword>
<keyword evidence="1" id="KW-0732">Signal</keyword>
<dbReference type="EMBL" id="CP067134">
    <property type="protein sequence ID" value="WCR09836.1"/>
    <property type="molecule type" value="Genomic_DNA"/>
</dbReference>
<evidence type="ECO:0000256" key="1">
    <source>
        <dbReference type="SAM" id="SignalP"/>
    </source>
</evidence>
<evidence type="ECO:0000313" key="3">
    <source>
        <dbReference type="Proteomes" id="UP001218412"/>
    </source>
</evidence>
<dbReference type="Gene3D" id="2.60.40.1890">
    <property type="entry name" value="PCu(A)C copper chaperone"/>
    <property type="match status" value="1"/>
</dbReference>
<sequence>MKLLFVLSLLAIPGTASAACEAVQAGDLAVSGVWSRASIGTSRPGVVYVTIRNDGVEDDTLTGIATPAAAMPMLHESVMEDGIATMPHVMAIPVPAGATVALEPGGLHAMLMDLTAPLKEGGTFPVTLTFERAGPVTVEAEILSLASQGPDCG</sequence>
<dbReference type="InterPro" id="IPR058248">
    <property type="entry name" value="Lxx211020-like"/>
</dbReference>
<name>A0ABY7SSI1_9RHOB</name>
<evidence type="ECO:0000313" key="2">
    <source>
        <dbReference type="EMBL" id="WCR09836.1"/>
    </source>
</evidence>
<dbReference type="RefSeq" id="WP_272857900.1">
    <property type="nucleotide sequence ID" value="NZ_CP067134.1"/>
</dbReference>
<reference evidence="2 3" key="1">
    <citation type="submission" date="2021-01" db="EMBL/GenBank/DDBJ databases">
        <title>Biogeographic distribution of Paracoccus.</title>
        <authorList>
            <person name="Hollensteiner J."/>
            <person name="Leineberger J."/>
            <person name="Brinkhoff T."/>
            <person name="Daniel R."/>
        </authorList>
    </citation>
    <scope>NUCLEOTIDE SEQUENCE [LARGE SCALE GENOMIC DNA]</scope>
    <source>
        <strain evidence="2 3">LMG25392</strain>
    </source>
</reference>
<dbReference type="PANTHER" id="PTHR36302:SF1">
    <property type="entry name" value="COPPER CHAPERONE PCU(A)C"/>
    <property type="match status" value="1"/>
</dbReference>
<proteinExistence type="predicted"/>